<dbReference type="AlphaFoldDB" id="A0A2P2KXB5"/>
<feature type="compositionally biased region" description="Polar residues" evidence="1">
    <location>
        <begin position="64"/>
        <end position="75"/>
    </location>
</feature>
<protein>
    <submittedName>
        <fullName evidence="2">DNA binding protein</fullName>
    </submittedName>
</protein>
<accession>A0A2P2KXB5</accession>
<feature type="region of interest" description="Disordered" evidence="1">
    <location>
        <begin position="1"/>
        <end position="75"/>
    </location>
</feature>
<proteinExistence type="predicted"/>
<sequence>MLTTEQKNNRTFYYRKPKTQSKTLKSLKEKAGSRNIDVGKNPNQDRTVDRILLHLQNKPRSRTSEPTGNNSPQRK</sequence>
<organism evidence="2">
    <name type="scientific">Rhizophora mucronata</name>
    <name type="common">Asiatic mangrove</name>
    <dbReference type="NCBI Taxonomy" id="61149"/>
    <lineage>
        <taxon>Eukaryota</taxon>
        <taxon>Viridiplantae</taxon>
        <taxon>Streptophyta</taxon>
        <taxon>Embryophyta</taxon>
        <taxon>Tracheophyta</taxon>
        <taxon>Spermatophyta</taxon>
        <taxon>Magnoliopsida</taxon>
        <taxon>eudicotyledons</taxon>
        <taxon>Gunneridae</taxon>
        <taxon>Pentapetalae</taxon>
        <taxon>rosids</taxon>
        <taxon>fabids</taxon>
        <taxon>Malpighiales</taxon>
        <taxon>Rhizophoraceae</taxon>
        <taxon>Rhizophora</taxon>
    </lineage>
</organism>
<reference evidence="2" key="1">
    <citation type="submission" date="2018-02" db="EMBL/GenBank/DDBJ databases">
        <title>Rhizophora mucronata_Transcriptome.</title>
        <authorList>
            <person name="Meera S.P."/>
            <person name="Sreeshan A."/>
            <person name="Augustine A."/>
        </authorList>
    </citation>
    <scope>NUCLEOTIDE SEQUENCE</scope>
    <source>
        <tissue evidence="2">Leaf</tissue>
    </source>
</reference>
<evidence type="ECO:0000313" key="2">
    <source>
        <dbReference type="EMBL" id="MBX10376.1"/>
    </source>
</evidence>
<evidence type="ECO:0000256" key="1">
    <source>
        <dbReference type="SAM" id="MobiDB-lite"/>
    </source>
</evidence>
<dbReference type="EMBL" id="GGEC01029892">
    <property type="protein sequence ID" value="MBX10376.1"/>
    <property type="molecule type" value="Transcribed_RNA"/>
</dbReference>
<name>A0A2P2KXB5_RHIMU</name>
<feature type="compositionally biased region" description="Polar residues" evidence="1">
    <location>
        <begin position="1"/>
        <end position="11"/>
    </location>
</feature>